<organism evidence="7 8">
    <name type="scientific">Meloidogyne graminicola</name>
    <dbReference type="NCBI Taxonomy" id="189291"/>
    <lineage>
        <taxon>Eukaryota</taxon>
        <taxon>Metazoa</taxon>
        <taxon>Ecdysozoa</taxon>
        <taxon>Nematoda</taxon>
        <taxon>Chromadorea</taxon>
        <taxon>Rhabditida</taxon>
        <taxon>Tylenchina</taxon>
        <taxon>Tylenchomorpha</taxon>
        <taxon>Tylenchoidea</taxon>
        <taxon>Meloidogynidae</taxon>
        <taxon>Meloidogyninae</taxon>
        <taxon>Meloidogyne</taxon>
    </lineage>
</organism>
<sequence length="481" mass="52647">MIKQWNFLGNNVLISEAIGYGCTGIGTAILGNDLAATPIVIGASDEIKKKYLGRLIDEPIMASYCVTEPGAGSDVAGLKTKAVKKGDEWVINGSKMWITNGGVASWFFVLARTDPDPKAPSGKAFTAFVVDGDAKDVVVPSSQVVGIPGEGFKIAMKTFDKTRPIVAALAVGLASRALDEAAKYSLERKTFGMPIANHQGVSFMLADMAMCMELSRLMTYKCAQEVDLGRPGSYWASIAKCFAADTANQTASNAVQAPAGKAFTAFIVDGDSKGISRGKKELNVGQRCSDTRTITFEDVQVPKENVIKEFLFMLADMAINLEMARLITYRSALDVDNGVRSSYYASIAKCFAADTAMQGAINAVQFLLFILQQIRDDIKQLRTEFLQMRTDFANDIKQLRTEFVNLSIEFGVMKQDIIILKTEIKQMRTELVGLSIEVGVMKQDIIILKTEIISIKKKVKDLQRDVHLVRIDVSVLKQQVN</sequence>
<dbReference type="InterPro" id="IPR009100">
    <property type="entry name" value="AcylCoA_DH/oxidase_NM_dom_sf"/>
</dbReference>
<dbReference type="PROSITE" id="PS00072">
    <property type="entry name" value="ACYL_COA_DH_1"/>
    <property type="match status" value="1"/>
</dbReference>
<dbReference type="SUPFAM" id="SSF56645">
    <property type="entry name" value="Acyl-CoA dehydrogenase NM domain-like"/>
    <property type="match status" value="2"/>
</dbReference>
<dbReference type="Pfam" id="PF00441">
    <property type="entry name" value="Acyl-CoA_dh_1"/>
    <property type="match status" value="2"/>
</dbReference>
<proteinExistence type="inferred from homology"/>
<dbReference type="InterPro" id="IPR050741">
    <property type="entry name" value="Acyl-CoA_dehydrogenase"/>
</dbReference>
<feature type="domain" description="Acyl-CoA dehydrogenase/oxidase C-terminal" evidence="6">
    <location>
        <begin position="149"/>
        <end position="264"/>
    </location>
</feature>
<evidence type="ECO:0000313" key="7">
    <source>
        <dbReference type="EMBL" id="KAF7634793.1"/>
    </source>
</evidence>
<evidence type="ECO:0000256" key="2">
    <source>
        <dbReference type="ARBA" id="ARBA00009347"/>
    </source>
</evidence>
<feature type="domain" description="Acyl-CoA dehydrogenase/oxidase C-terminal" evidence="6">
    <location>
        <begin position="312"/>
        <end position="366"/>
    </location>
</feature>
<keyword evidence="3" id="KW-0285">Flavoprotein</keyword>
<evidence type="ECO:0000313" key="8">
    <source>
        <dbReference type="Proteomes" id="UP000605970"/>
    </source>
</evidence>
<dbReference type="Gene3D" id="1.20.5.1700">
    <property type="match status" value="1"/>
</dbReference>
<dbReference type="PANTHER" id="PTHR48083">
    <property type="entry name" value="MEDIUM-CHAIN SPECIFIC ACYL-COA DEHYDROGENASE, MITOCHONDRIAL-RELATED"/>
    <property type="match status" value="1"/>
</dbReference>
<dbReference type="SUPFAM" id="SSF47203">
    <property type="entry name" value="Acyl-CoA dehydrogenase C-terminal domain-like"/>
    <property type="match status" value="2"/>
</dbReference>
<evidence type="ECO:0000256" key="5">
    <source>
        <dbReference type="ARBA" id="ARBA00023002"/>
    </source>
</evidence>
<reference evidence="7" key="1">
    <citation type="journal article" date="2020" name="Ecol. Evol.">
        <title>Genome structure and content of the rice root-knot nematode (Meloidogyne graminicola).</title>
        <authorList>
            <person name="Phan N.T."/>
            <person name="Danchin E.G.J."/>
            <person name="Klopp C."/>
            <person name="Perfus-Barbeoch L."/>
            <person name="Kozlowski D.K."/>
            <person name="Koutsovoulos G.D."/>
            <person name="Lopez-Roques C."/>
            <person name="Bouchez O."/>
            <person name="Zahm M."/>
            <person name="Besnard G."/>
            <person name="Bellafiore S."/>
        </authorList>
    </citation>
    <scope>NUCLEOTIDE SEQUENCE</scope>
    <source>
        <strain evidence="7">VN-18</strain>
    </source>
</reference>
<dbReference type="Proteomes" id="UP000605970">
    <property type="component" value="Unassembled WGS sequence"/>
</dbReference>
<keyword evidence="4" id="KW-0274">FAD</keyword>
<dbReference type="InterPro" id="IPR037069">
    <property type="entry name" value="AcylCoA_DH/ox_N_sf"/>
</dbReference>
<dbReference type="GO" id="GO:0070991">
    <property type="term" value="F:medium-chain fatty acyl-CoA dehydrogenase activity"/>
    <property type="evidence" value="ECO:0007669"/>
    <property type="project" value="TreeGrafter"/>
</dbReference>
<comment type="similarity">
    <text evidence="2">Belongs to the acyl-CoA dehydrogenase family.</text>
</comment>
<keyword evidence="5" id="KW-0560">Oxidoreductase</keyword>
<dbReference type="PANTHER" id="PTHR48083:SF2">
    <property type="entry name" value="MEDIUM-CHAIN SPECIFIC ACYL-COA DEHYDROGENASE, MITOCHONDRIAL"/>
    <property type="match status" value="1"/>
</dbReference>
<name>A0A8S9ZNL8_9BILA</name>
<evidence type="ECO:0000259" key="6">
    <source>
        <dbReference type="Pfam" id="PF00441"/>
    </source>
</evidence>
<dbReference type="Gene3D" id="1.20.140.10">
    <property type="entry name" value="Butyryl-CoA Dehydrogenase, subunit A, domain 3"/>
    <property type="match status" value="2"/>
</dbReference>
<dbReference type="GO" id="GO:0005739">
    <property type="term" value="C:mitochondrion"/>
    <property type="evidence" value="ECO:0007669"/>
    <property type="project" value="TreeGrafter"/>
</dbReference>
<comment type="cofactor">
    <cofactor evidence="1">
        <name>FAD</name>
        <dbReference type="ChEBI" id="CHEBI:57692"/>
    </cofactor>
</comment>
<evidence type="ECO:0000256" key="4">
    <source>
        <dbReference type="ARBA" id="ARBA00022827"/>
    </source>
</evidence>
<evidence type="ECO:0000256" key="3">
    <source>
        <dbReference type="ARBA" id="ARBA00022630"/>
    </source>
</evidence>
<dbReference type="Gene3D" id="2.40.110.10">
    <property type="entry name" value="Butyryl-CoA Dehydrogenase, subunit A, domain 2"/>
    <property type="match status" value="3"/>
</dbReference>
<dbReference type="GO" id="GO:0051793">
    <property type="term" value="P:medium-chain fatty acid catabolic process"/>
    <property type="evidence" value="ECO:0007669"/>
    <property type="project" value="TreeGrafter"/>
</dbReference>
<dbReference type="Gene3D" id="1.10.540.10">
    <property type="entry name" value="Acyl-CoA dehydrogenase/oxidase, N-terminal domain"/>
    <property type="match status" value="1"/>
</dbReference>
<dbReference type="GO" id="GO:0050660">
    <property type="term" value="F:flavin adenine dinucleotide binding"/>
    <property type="evidence" value="ECO:0007669"/>
    <property type="project" value="InterPro"/>
</dbReference>
<dbReference type="InterPro" id="IPR006089">
    <property type="entry name" value="Acyl-CoA_DH_CS"/>
</dbReference>
<comment type="caution">
    <text evidence="7">The sequence shown here is derived from an EMBL/GenBank/DDBJ whole genome shotgun (WGS) entry which is preliminary data.</text>
</comment>
<dbReference type="AlphaFoldDB" id="A0A8S9ZNL8"/>
<keyword evidence="8" id="KW-1185">Reference proteome</keyword>
<dbReference type="InterPro" id="IPR046373">
    <property type="entry name" value="Acyl-CoA_Oxase/DH_mid-dom_sf"/>
</dbReference>
<gene>
    <name evidence="7" type="ORF">Mgra_00005826</name>
</gene>
<accession>A0A8S9ZNL8</accession>
<dbReference type="EMBL" id="JABEBT010000051">
    <property type="protein sequence ID" value="KAF7634793.1"/>
    <property type="molecule type" value="Genomic_DNA"/>
</dbReference>
<dbReference type="OrthoDB" id="434771at2759"/>
<dbReference type="InterPro" id="IPR036250">
    <property type="entry name" value="AcylCo_DH-like_C"/>
</dbReference>
<protein>
    <recommendedName>
        <fullName evidence="6">Acyl-CoA dehydrogenase/oxidase C-terminal domain-containing protein</fullName>
    </recommendedName>
</protein>
<evidence type="ECO:0000256" key="1">
    <source>
        <dbReference type="ARBA" id="ARBA00001974"/>
    </source>
</evidence>
<dbReference type="InterPro" id="IPR009075">
    <property type="entry name" value="AcylCo_DH/oxidase_C"/>
</dbReference>
<dbReference type="FunFam" id="1.20.140.10:FF:000011">
    <property type="entry name" value="Medium-chain specific acyl-CoA dehydrogenase, mitochondrial"/>
    <property type="match status" value="1"/>
</dbReference>